<dbReference type="InterPro" id="IPR004625">
    <property type="entry name" value="PyrdxlKinase"/>
</dbReference>
<evidence type="ECO:0000256" key="4">
    <source>
        <dbReference type="ARBA" id="ARBA00022777"/>
    </source>
</evidence>
<keyword evidence="4" id="KW-0418">Kinase</keyword>
<evidence type="ECO:0000313" key="7">
    <source>
        <dbReference type="Proteomes" id="UP000198440"/>
    </source>
</evidence>
<dbReference type="EC" id="2.7.1.35" evidence="1"/>
<dbReference type="GO" id="GO:0005829">
    <property type="term" value="C:cytosol"/>
    <property type="evidence" value="ECO:0007669"/>
    <property type="project" value="TreeGrafter"/>
</dbReference>
<proteinExistence type="predicted"/>
<dbReference type="SUPFAM" id="SSF53613">
    <property type="entry name" value="Ribokinase-like"/>
    <property type="match status" value="1"/>
</dbReference>
<dbReference type="InterPro" id="IPR029056">
    <property type="entry name" value="Ribokinase-like"/>
</dbReference>
<keyword evidence="3" id="KW-0547">Nucleotide-binding</keyword>
<dbReference type="Proteomes" id="UP000198440">
    <property type="component" value="Unassembled WGS sequence"/>
</dbReference>
<dbReference type="Gene3D" id="3.40.1190.20">
    <property type="match status" value="1"/>
</dbReference>
<dbReference type="GO" id="GO:0005524">
    <property type="term" value="F:ATP binding"/>
    <property type="evidence" value="ECO:0007669"/>
    <property type="project" value="UniProtKB-KW"/>
</dbReference>
<name>A0A239IVZ5_9RHOB</name>
<dbReference type="AlphaFoldDB" id="A0A239IVZ5"/>
<keyword evidence="2" id="KW-0808">Transferase</keyword>
<organism evidence="6 7">
    <name type="scientific">Antarctobacter heliothermus</name>
    <dbReference type="NCBI Taxonomy" id="74033"/>
    <lineage>
        <taxon>Bacteria</taxon>
        <taxon>Pseudomonadati</taxon>
        <taxon>Pseudomonadota</taxon>
        <taxon>Alphaproteobacteria</taxon>
        <taxon>Rhodobacterales</taxon>
        <taxon>Roseobacteraceae</taxon>
        <taxon>Antarctobacter</taxon>
    </lineage>
</organism>
<protein>
    <recommendedName>
        <fullName evidence="1">pyridoxal kinase</fullName>
        <ecNumber evidence="1">2.7.1.35</ecNumber>
    </recommendedName>
</protein>
<dbReference type="PANTHER" id="PTHR10534:SF2">
    <property type="entry name" value="PYRIDOXAL KINASE"/>
    <property type="match status" value="1"/>
</dbReference>
<evidence type="ECO:0000256" key="3">
    <source>
        <dbReference type="ARBA" id="ARBA00022741"/>
    </source>
</evidence>
<evidence type="ECO:0000256" key="5">
    <source>
        <dbReference type="ARBA" id="ARBA00022840"/>
    </source>
</evidence>
<dbReference type="RefSeq" id="WP_089279459.1">
    <property type="nucleotide sequence ID" value="NZ_FZON01000046.1"/>
</dbReference>
<sequence length="164" mass="16916">MARVLILSSWVAHGHVGLCAGVPALQALGHTVTQLPTVMLSNHPGWPQVAGAPVPPECLYEMMAALAANGWLTEQDALLVGYLPTPAHVVVAADARIHPAPLRDGVPHGVGDVFAALIAAGVPLGMALGHLSALIDNSLHAPHLRIAETAATWTRAAPLTATEI</sequence>
<dbReference type="OrthoDB" id="9800808at2"/>
<dbReference type="PANTHER" id="PTHR10534">
    <property type="entry name" value="PYRIDOXAL KINASE"/>
    <property type="match status" value="1"/>
</dbReference>
<accession>A0A239IVZ5</accession>
<gene>
    <name evidence="6" type="ORF">SAMN04488078_104629</name>
</gene>
<dbReference type="GO" id="GO:0009443">
    <property type="term" value="P:pyridoxal 5'-phosphate salvage"/>
    <property type="evidence" value="ECO:0007669"/>
    <property type="project" value="InterPro"/>
</dbReference>
<evidence type="ECO:0000313" key="6">
    <source>
        <dbReference type="EMBL" id="SNS97705.1"/>
    </source>
</evidence>
<dbReference type="GO" id="GO:0008478">
    <property type="term" value="F:pyridoxal kinase activity"/>
    <property type="evidence" value="ECO:0007669"/>
    <property type="project" value="UniProtKB-EC"/>
</dbReference>
<evidence type="ECO:0000256" key="2">
    <source>
        <dbReference type="ARBA" id="ARBA00022679"/>
    </source>
</evidence>
<reference evidence="6 7" key="1">
    <citation type="submission" date="2017-06" db="EMBL/GenBank/DDBJ databases">
        <authorList>
            <person name="Kim H.J."/>
            <person name="Triplett B.A."/>
        </authorList>
    </citation>
    <scope>NUCLEOTIDE SEQUENCE [LARGE SCALE GENOMIC DNA]</scope>
    <source>
        <strain evidence="6 7">DSM 11445</strain>
    </source>
</reference>
<evidence type="ECO:0000256" key="1">
    <source>
        <dbReference type="ARBA" id="ARBA00012104"/>
    </source>
</evidence>
<dbReference type="EMBL" id="FZON01000046">
    <property type="protein sequence ID" value="SNS97705.1"/>
    <property type="molecule type" value="Genomic_DNA"/>
</dbReference>
<keyword evidence="5" id="KW-0067">ATP-binding</keyword>